<organism evidence="4 5">
    <name type="scientific">Novosphingobium capsulatum</name>
    <dbReference type="NCBI Taxonomy" id="13688"/>
    <lineage>
        <taxon>Bacteria</taxon>
        <taxon>Pseudomonadati</taxon>
        <taxon>Pseudomonadota</taxon>
        <taxon>Alphaproteobacteria</taxon>
        <taxon>Sphingomonadales</taxon>
        <taxon>Sphingomonadaceae</taxon>
        <taxon>Novosphingobium</taxon>
    </lineage>
</organism>
<evidence type="ECO:0000256" key="3">
    <source>
        <dbReference type="RuleBase" id="RU004508"/>
    </source>
</evidence>
<dbReference type="EMBL" id="JAVDRD010000019">
    <property type="protein sequence ID" value="MDR6513308.1"/>
    <property type="molecule type" value="Genomic_DNA"/>
</dbReference>
<reference evidence="4 5" key="1">
    <citation type="submission" date="2023-07" db="EMBL/GenBank/DDBJ databases">
        <title>Sorghum-associated microbial communities from plants grown in Nebraska, USA.</title>
        <authorList>
            <person name="Schachtman D."/>
        </authorList>
    </citation>
    <scope>NUCLEOTIDE SEQUENCE [LARGE SCALE GENOMIC DNA]</scope>
    <source>
        <strain evidence="4 5">DS1027</strain>
    </source>
</reference>
<gene>
    <name evidence="4" type="ORF">J2792_004201</name>
</gene>
<evidence type="ECO:0000256" key="2">
    <source>
        <dbReference type="ARBA" id="ARBA00037999"/>
    </source>
</evidence>
<name>A0ABU1MSJ0_9SPHN</name>
<dbReference type="Gene3D" id="3.50.50.60">
    <property type="entry name" value="FAD/NAD(P)-binding domain"/>
    <property type="match status" value="1"/>
</dbReference>
<protein>
    <submittedName>
        <fullName evidence="4">dTDP-4-amino-4,6-dideoxygalactose transaminase</fullName>
    </submittedName>
</protein>
<dbReference type="RefSeq" id="WP_309806583.1">
    <property type="nucleotide sequence ID" value="NZ_JAVDRD010000019.1"/>
</dbReference>
<dbReference type="SUPFAM" id="SSF53383">
    <property type="entry name" value="PLP-dependent transferases"/>
    <property type="match status" value="1"/>
</dbReference>
<dbReference type="Gene3D" id="3.40.640.10">
    <property type="entry name" value="Type I PLP-dependent aspartate aminotransferase-like (Major domain)"/>
    <property type="match status" value="1"/>
</dbReference>
<dbReference type="PANTHER" id="PTHR30244:SF9">
    <property type="entry name" value="PROTEIN RV3402C"/>
    <property type="match status" value="1"/>
</dbReference>
<dbReference type="InterPro" id="IPR000653">
    <property type="entry name" value="DegT/StrS_aminotransferase"/>
</dbReference>
<comment type="similarity">
    <text evidence="2 3">Belongs to the DegT/DnrJ/EryC1 family.</text>
</comment>
<dbReference type="PRINTS" id="PR00368">
    <property type="entry name" value="FADPNR"/>
</dbReference>
<dbReference type="Proteomes" id="UP001184150">
    <property type="component" value="Unassembled WGS sequence"/>
</dbReference>
<evidence type="ECO:0000256" key="1">
    <source>
        <dbReference type="ARBA" id="ARBA00022898"/>
    </source>
</evidence>
<dbReference type="InterPro" id="IPR036188">
    <property type="entry name" value="FAD/NAD-bd_sf"/>
</dbReference>
<evidence type="ECO:0000313" key="4">
    <source>
        <dbReference type="EMBL" id="MDR6513308.1"/>
    </source>
</evidence>
<dbReference type="Pfam" id="PF01041">
    <property type="entry name" value="DegT_DnrJ_EryC1"/>
    <property type="match status" value="1"/>
</dbReference>
<dbReference type="SUPFAM" id="SSF51905">
    <property type="entry name" value="FAD/NAD(P)-binding domain"/>
    <property type="match status" value="1"/>
</dbReference>
<dbReference type="InterPro" id="IPR015421">
    <property type="entry name" value="PyrdxlP-dep_Trfase_major"/>
</dbReference>
<keyword evidence="1 3" id="KW-0663">Pyridoxal phosphate</keyword>
<proteinExistence type="inferred from homology"/>
<dbReference type="PANTHER" id="PTHR30244">
    <property type="entry name" value="TRANSAMINASE"/>
    <property type="match status" value="1"/>
</dbReference>
<keyword evidence="5" id="KW-1185">Reference proteome</keyword>
<comment type="caution">
    <text evidence="4">The sequence shown here is derived from an EMBL/GenBank/DDBJ whole genome shotgun (WGS) entry which is preliminary data.</text>
</comment>
<dbReference type="InterPro" id="IPR015424">
    <property type="entry name" value="PyrdxlP-dep_Trfase"/>
</dbReference>
<sequence>MPSIPLIAPNPPRFSALADELAAIEQRGIFSNGGPAVRAFEAAAVAQLFGGKGDCLAVGNATLGLILAIRHAAGPRLRPGALALVPAFTFAATAQAVEWAGLTPLIHDVDPQTWASDPQAEERLLARHGARVAAIVPYAAFGRSLDLDRYAWLARRHGVAVVIDAAASLGSCDAEGVNFGAGAPFAVVYSMHATKTFATGEGGLIHSGNTDLIAALRRMSNFGFGADRAAELPGLNAKLSEVGGVLAMAKLAELDAVCSHRAALADAYHAALDRLGPGFAAQAPMAAGRQAFQFWSLLLPAHLAAHRPALIAALAQRGVGAGHYFSPHLGMQPWFRDHALIEPVPVSDDLAARVLSLPITDGMSLADVDTVIEQLVAAIAAVTPGADGRPKGDKQTMPPCATFETVLIGGGPAGTAMLTAASKQNRLGVLAEGLAVVEQGPALGRGELGQYAIRSDSTAETFLSAVKDNAHPELAALIDHPVGMTMAGHIGALGAPLVEAGDLLAVTGDRLRDVALAHGASVLTGHAALRAQRESDGRWRTTVRDGAGQARDLLSRHIVLATGGYQCPQAVHAAPLAGGTLGDIAGKRLVLSDAFLRLGGMDALRQRLAARSNPHSAPRIAIVGGSTSALAAAVLLLKADPALSLGAGGITLLHRRPLRPFYPSREAALAEGFTDFTEADICPVSGFVYRLAGFRLEARELVLRMLAVGGRAPEPRLALLQLDQHDPAAARAALDAADVVIGATGYRPRALPLFDAAGAPIMLACDGPQPGPMVDRHCRLRDAAGQIVPGAFGIGLAAGFVPWGALGGEPSFRGNANGLWLWQNDVGQMIVDAVLPATSAAPRQAVA</sequence>
<accession>A0ABU1MSJ0</accession>
<evidence type="ECO:0000313" key="5">
    <source>
        <dbReference type="Proteomes" id="UP001184150"/>
    </source>
</evidence>